<feature type="non-terminal residue" evidence="1">
    <location>
        <position position="156"/>
    </location>
</feature>
<keyword evidence="2" id="KW-1185">Reference proteome</keyword>
<name>A0A9N9DHX9_9GLOM</name>
<proteinExistence type="predicted"/>
<accession>A0A9N9DHX9</accession>
<dbReference type="Proteomes" id="UP000789572">
    <property type="component" value="Unassembled WGS sequence"/>
</dbReference>
<comment type="caution">
    <text evidence="1">The sequence shown here is derived from an EMBL/GenBank/DDBJ whole genome shotgun (WGS) entry which is preliminary data.</text>
</comment>
<evidence type="ECO:0000313" key="1">
    <source>
        <dbReference type="EMBL" id="CAG8641759.1"/>
    </source>
</evidence>
<evidence type="ECO:0000313" key="2">
    <source>
        <dbReference type="Proteomes" id="UP000789572"/>
    </source>
</evidence>
<protein>
    <submittedName>
        <fullName evidence="1">10594_t:CDS:1</fullName>
    </submittedName>
</protein>
<organism evidence="1 2">
    <name type="scientific">Paraglomus occultum</name>
    <dbReference type="NCBI Taxonomy" id="144539"/>
    <lineage>
        <taxon>Eukaryota</taxon>
        <taxon>Fungi</taxon>
        <taxon>Fungi incertae sedis</taxon>
        <taxon>Mucoromycota</taxon>
        <taxon>Glomeromycotina</taxon>
        <taxon>Glomeromycetes</taxon>
        <taxon>Paraglomerales</taxon>
        <taxon>Paraglomeraceae</taxon>
        <taxon>Paraglomus</taxon>
    </lineage>
</organism>
<dbReference type="OrthoDB" id="10354033at2759"/>
<gene>
    <name evidence="1" type="ORF">POCULU_LOCUS9457</name>
</gene>
<sequence>EFFNAVVGSESCKKLSPIFAKNANVNGTTLHNSKLCFVSNIKRSGYYHSSCHGLDETPITEKNMTFIGTQVRNHEADGPTAHYIGIDDSKPFPLPYLGICMSLGRSCWLMAVEKENGILWCGHKASNEWIQQCKEIVKNMEPLQYNQGEKEKRKRA</sequence>
<reference evidence="1" key="1">
    <citation type="submission" date="2021-06" db="EMBL/GenBank/DDBJ databases">
        <authorList>
            <person name="Kallberg Y."/>
            <person name="Tangrot J."/>
            <person name="Rosling A."/>
        </authorList>
    </citation>
    <scope>NUCLEOTIDE SEQUENCE</scope>
    <source>
        <strain evidence="1">IA702</strain>
    </source>
</reference>
<dbReference type="EMBL" id="CAJVPJ010003570">
    <property type="protein sequence ID" value="CAG8641759.1"/>
    <property type="molecule type" value="Genomic_DNA"/>
</dbReference>
<dbReference type="AlphaFoldDB" id="A0A9N9DHX9"/>